<keyword evidence="2" id="KW-0812">Transmembrane</keyword>
<reference evidence="5 6" key="2">
    <citation type="journal article" date="2021" name="Genomics">
        <title>High-quality reference genome for Clonorchis sinensis.</title>
        <authorList>
            <person name="Young N.D."/>
            <person name="Stroehlein A.J."/>
            <person name="Kinkar L."/>
            <person name="Wang T."/>
            <person name="Sohn W.M."/>
            <person name="Chang B.C.H."/>
            <person name="Kaur P."/>
            <person name="Weisz D."/>
            <person name="Dudchenko O."/>
            <person name="Aiden E.L."/>
            <person name="Korhonen P.K."/>
            <person name="Gasser R.B."/>
        </authorList>
    </citation>
    <scope>NUCLEOTIDE SEQUENCE [LARGE SCALE GENOMIC DNA]</scope>
    <source>
        <strain evidence="5">Cs-k2</strain>
    </source>
</reference>
<comment type="caution">
    <text evidence="5">The sequence shown here is derived from an EMBL/GenBank/DDBJ whole genome shotgun (WGS) entry which is preliminary data.</text>
</comment>
<feature type="compositionally biased region" description="Polar residues" evidence="1">
    <location>
        <begin position="1515"/>
        <end position="1534"/>
    </location>
</feature>
<keyword evidence="2" id="KW-1133">Transmembrane helix</keyword>
<feature type="region of interest" description="Disordered" evidence="1">
    <location>
        <begin position="1491"/>
        <end position="1534"/>
    </location>
</feature>
<evidence type="ECO:0000259" key="4">
    <source>
        <dbReference type="Pfam" id="PF19006"/>
    </source>
</evidence>
<dbReference type="OrthoDB" id="6247150at2759"/>
<feature type="compositionally biased region" description="Low complexity" evidence="1">
    <location>
        <begin position="1407"/>
        <end position="1419"/>
    </location>
</feature>
<name>A0A8T1MMD9_CLOSI</name>
<evidence type="ECO:0000313" key="5">
    <source>
        <dbReference type="EMBL" id="KAG5449901.1"/>
    </source>
</evidence>
<proteinExistence type="predicted"/>
<feature type="compositionally biased region" description="Polar residues" evidence="1">
    <location>
        <begin position="1423"/>
        <end position="1435"/>
    </location>
</feature>
<feature type="compositionally biased region" description="Low complexity" evidence="1">
    <location>
        <begin position="1440"/>
        <end position="1451"/>
    </location>
</feature>
<feature type="region of interest" description="Disordered" evidence="1">
    <location>
        <begin position="334"/>
        <end position="364"/>
    </location>
</feature>
<feature type="domain" description="DUF5735" evidence="4">
    <location>
        <begin position="51"/>
        <end position="184"/>
    </location>
</feature>
<organism evidence="5 6">
    <name type="scientific">Clonorchis sinensis</name>
    <name type="common">Chinese liver fluke</name>
    <dbReference type="NCBI Taxonomy" id="79923"/>
    <lineage>
        <taxon>Eukaryota</taxon>
        <taxon>Metazoa</taxon>
        <taxon>Spiralia</taxon>
        <taxon>Lophotrochozoa</taxon>
        <taxon>Platyhelminthes</taxon>
        <taxon>Trematoda</taxon>
        <taxon>Digenea</taxon>
        <taxon>Opisthorchiida</taxon>
        <taxon>Opisthorchiata</taxon>
        <taxon>Opisthorchiidae</taxon>
        <taxon>Clonorchis</taxon>
    </lineage>
</organism>
<feature type="signal peptide" evidence="3">
    <location>
        <begin position="1"/>
        <end position="27"/>
    </location>
</feature>
<evidence type="ECO:0000256" key="1">
    <source>
        <dbReference type="SAM" id="MobiDB-lite"/>
    </source>
</evidence>
<evidence type="ECO:0000256" key="3">
    <source>
        <dbReference type="SAM" id="SignalP"/>
    </source>
</evidence>
<dbReference type="Proteomes" id="UP000286415">
    <property type="component" value="Unassembled WGS sequence"/>
</dbReference>
<feature type="compositionally biased region" description="Polar residues" evidence="1">
    <location>
        <begin position="334"/>
        <end position="343"/>
    </location>
</feature>
<feature type="region of interest" description="Disordered" evidence="1">
    <location>
        <begin position="1407"/>
        <end position="1479"/>
    </location>
</feature>
<gene>
    <name evidence="5" type="ORF">CSKR_103660</name>
</gene>
<dbReference type="Pfam" id="PF19006">
    <property type="entry name" value="DUF5735"/>
    <property type="match status" value="1"/>
</dbReference>
<feature type="chain" id="PRO_5035772815" description="DUF5735 domain-containing protein" evidence="3">
    <location>
        <begin position="28"/>
        <end position="1751"/>
    </location>
</feature>
<dbReference type="EMBL" id="NIRI02000042">
    <property type="protein sequence ID" value="KAG5449901.1"/>
    <property type="molecule type" value="Genomic_DNA"/>
</dbReference>
<feature type="compositionally biased region" description="Polar residues" evidence="1">
    <location>
        <begin position="1047"/>
        <end position="1056"/>
    </location>
</feature>
<feature type="transmembrane region" description="Helical" evidence="2">
    <location>
        <begin position="1101"/>
        <end position="1127"/>
    </location>
</feature>
<keyword evidence="6" id="KW-1185">Reference proteome</keyword>
<reference evidence="5 6" key="1">
    <citation type="journal article" date="2018" name="Biotechnol. Adv.">
        <title>Improved genomic resources and new bioinformatic workflow for the carcinogenic parasite Clonorchis sinensis: Biotechnological implications.</title>
        <authorList>
            <person name="Wang D."/>
            <person name="Korhonen P.K."/>
            <person name="Gasser R.B."/>
            <person name="Young N.D."/>
        </authorList>
    </citation>
    <scope>NUCLEOTIDE SEQUENCE [LARGE SCALE GENOMIC DNA]</scope>
    <source>
        <strain evidence="5">Cs-k2</strain>
    </source>
</reference>
<keyword evidence="3" id="KW-0732">Signal</keyword>
<accession>A0A8T1MMD9</accession>
<sequence>MHPVLNFILSVTVRLFLLSLVSETCHSVHPDVYTEPKELGFQAYTGEYLASKSLYVIQPKLEGSLVAQLGPLTSKHFYKMASISVYLNSHTVYIRKSYTPPLYALCSVDNAHLIAQPDTVLVCSFQLYIPSSTLVFANASCSINCVNGSECAARLDLDFLKLQYSSLASTFTVMLSYNVTAYQLQQDRGVAQYSERPDITESLIYHSQTLPPVTVIIQPELAWHILVKDHTDVPLVQWGLPTVRTQDLFSLILSVLLDSPVQELKMKLVLGSTLRYRFQNRAPSEQAKFWKIQVTSKRYGALIRVRRTDGESPRHDISSPKPIADLVLEEVPQTDAQLPTTSSSREKFASSQEDDIDYMDPTSSTDSAELEAQLVDKAPTGQFPIQIRLLQLVQANKSEIGTDSPIPTILSAVPEMIPKPDAMHIFVQFEPKDTLEPPWVPAMSSPEPFKLRVLGLTPNPVGSNLMDAFVSPFGPPSAGRLTDVTHHVVCRPVSVRSGPNERLLDTSSSTNPSCPVGMHLAPAEIEDFGPILDPSLQHPKRTLVSHVLTGMSDYLMLALAATADSSRQPSIVPSIYGPLRSSEQVWAWRDLRGPTVRRWMLEGFTIHVTSKRLRRIVGWRIGAATGNEQTFGVNRSNDYVDRIEQTPLTVTARIYTIRPGTGQRVYLTSPTSRSTSQDIPIDNYRSVTSKDHSGAEPMEFDVTRMLPHWALVVRPVLDKHQPANPIPAAYIFHDAYGGRPQLIGRRPGRVMVSLVATSGDSQPLATTYIDIGNPNGGPDLLSVVYNTRKRHTEANETRENDPSVRLSGHLSTANLSIGAEGTGFEKLHVTEFGRPSPFGHPSELPKTFPDFSLPNPQLLSVQLHGSHSPNDVLIRSAASSATRSPEFLRSLLYRDNPGSRKPPEFTRSSSSATCPVHLLSVSLIMSDGSVLATHNVPPGQLRIASFGSDVVWDAAISMDSSMMRTKRDVGAKTSVSVRINSLVVWTPRVQSTSGTTFYAVPLGAMDDVVTAVQAGHPLRDPGPPLPPSKLIVNDDPSTQPDGRRSNGARSGQSNPDSLYDGRASQGSNDRANVFISSQSQINLPVSASNQFTDQKVPSTTMITYILVGIGCLAVVLFIVNGVILMLVRRRRQRRDQTSRVGRSASIKGKKGHLDLYNVETNDITKPTGALQYYSARSPHHCRPETYLPSYSDGHGCPLLMESSSPCPPDVVPLAAGLSCSSMGSANSAAVAGSLKQSLLMEPAMNPYMMISDASSTGRFHTPLNSQSPNTGPCNMPLAHPVGMQANMSSPKGNWNQHPASFNAKYYQCLNSGIPHALPMPPGWPSHHSPTASNPCNIGYTSGLGSVGTAEGCSDEGVASGFEVISLSQELVHSVGNEDNNFQHAVSLGLQPQRQQFCGIARSITGGTNSTNSAGSTSGALPNRTLTSAFKRSPTSGIGAGSLSGESSTGELNECRQTVRRPDSVGLSDLDPNTRLNHFSIGSPDRVFVRRQTSSPQQYPLDHLKPTLPPGDPDSNHLTRSGRSNQMSESFTNSVSVAQRSPCNIRNVCHKNLTMSGQPISTERLESAGIRYTDTKASSRENMGYRLTEAFAKSTEDRVSNEYDDSPVPLPPVLLLNSQVRFDAALSSQNSSAFNNPGGAHSVPENRIPLGSYKRSESFGMATKQTASNMPLAQLTTTPYSILTAKCNGGAQFTSSVDEMVGDMSDEVSSESKSSSAFKKEASPFTATKLLPTSQELSTNDVYLHKIPAPEF</sequence>
<dbReference type="InterPro" id="IPR043793">
    <property type="entry name" value="DUF5735"/>
</dbReference>
<evidence type="ECO:0000256" key="2">
    <source>
        <dbReference type="SAM" id="Phobius"/>
    </source>
</evidence>
<evidence type="ECO:0000313" key="6">
    <source>
        <dbReference type="Proteomes" id="UP000286415"/>
    </source>
</evidence>
<keyword evidence="2" id="KW-0472">Membrane</keyword>
<feature type="region of interest" description="Disordered" evidence="1">
    <location>
        <begin position="1014"/>
        <end position="1065"/>
    </location>
</feature>
<protein>
    <recommendedName>
        <fullName evidence="4">DUF5735 domain-containing protein</fullName>
    </recommendedName>
</protein>